<feature type="compositionally biased region" description="Acidic residues" evidence="1">
    <location>
        <begin position="206"/>
        <end position="217"/>
    </location>
</feature>
<name>A0A9P8I387_9PEZI</name>
<gene>
    <name evidence="3" type="ORF">FGG08_003169</name>
</gene>
<protein>
    <submittedName>
        <fullName evidence="3">Uncharacterized protein</fullName>
    </submittedName>
</protein>
<evidence type="ECO:0000313" key="4">
    <source>
        <dbReference type="Proteomes" id="UP000698800"/>
    </source>
</evidence>
<evidence type="ECO:0000256" key="2">
    <source>
        <dbReference type="SAM" id="SignalP"/>
    </source>
</evidence>
<feature type="region of interest" description="Disordered" evidence="1">
    <location>
        <begin position="190"/>
        <end position="261"/>
    </location>
</feature>
<dbReference type="AlphaFoldDB" id="A0A9P8I387"/>
<feature type="chain" id="PRO_5040392070" evidence="2">
    <location>
        <begin position="17"/>
        <end position="261"/>
    </location>
</feature>
<proteinExistence type="predicted"/>
<evidence type="ECO:0000256" key="1">
    <source>
        <dbReference type="SAM" id="MobiDB-lite"/>
    </source>
</evidence>
<reference evidence="3" key="1">
    <citation type="submission" date="2021-03" db="EMBL/GenBank/DDBJ databases">
        <title>Comparative genomics and phylogenomic investigation of the class Geoglossomycetes provide insights into ecological specialization and systematics.</title>
        <authorList>
            <person name="Melie T."/>
            <person name="Pirro S."/>
            <person name="Miller A.N."/>
            <person name="Quandt A."/>
        </authorList>
    </citation>
    <scope>NUCLEOTIDE SEQUENCE</scope>
    <source>
        <strain evidence="3">GBOQ0MN5Z8</strain>
    </source>
</reference>
<dbReference type="EMBL" id="JAGHQL010000054">
    <property type="protein sequence ID" value="KAH0542414.1"/>
    <property type="molecule type" value="Genomic_DNA"/>
</dbReference>
<evidence type="ECO:0000313" key="3">
    <source>
        <dbReference type="EMBL" id="KAH0542414.1"/>
    </source>
</evidence>
<accession>A0A9P8I387</accession>
<dbReference type="OrthoDB" id="3485856at2759"/>
<comment type="caution">
    <text evidence="3">The sequence shown here is derived from an EMBL/GenBank/DDBJ whole genome shotgun (WGS) entry which is preliminary data.</text>
</comment>
<dbReference type="Proteomes" id="UP000698800">
    <property type="component" value="Unassembled WGS sequence"/>
</dbReference>
<organism evidence="3 4">
    <name type="scientific">Glutinoglossum americanum</name>
    <dbReference type="NCBI Taxonomy" id="1670608"/>
    <lineage>
        <taxon>Eukaryota</taxon>
        <taxon>Fungi</taxon>
        <taxon>Dikarya</taxon>
        <taxon>Ascomycota</taxon>
        <taxon>Pezizomycotina</taxon>
        <taxon>Geoglossomycetes</taxon>
        <taxon>Geoglossales</taxon>
        <taxon>Geoglossaceae</taxon>
        <taxon>Glutinoglossum</taxon>
    </lineage>
</organism>
<sequence length="261" mass="28717">MERALVALLLSQLKRATLLATSIEQLCNAAQHTVMSMSQTPLNEHQHITPPSSFIDAPLTPPPTDKKAFMQASRVIALFKDIQCDEVERRHKRDESLLGYAKGKILYDYDGRSHRLVIRMPTGVHELFIDGVEDAIRCQLKTIRGGSDKATLFEQKSTTLRLTQSQNKTIGGGWSLKKCWGWKRRESHKAMESRTGTWSRMGGAESDSDGDGELDSDAESKGVGESGEDDETGEKEESGEARELGRRDGPCGRGGKSAAIG</sequence>
<feature type="signal peptide" evidence="2">
    <location>
        <begin position="1"/>
        <end position="16"/>
    </location>
</feature>
<keyword evidence="2" id="KW-0732">Signal</keyword>
<feature type="compositionally biased region" description="Basic and acidic residues" evidence="1">
    <location>
        <begin position="235"/>
        <end position="250"/>
    </location>
</feature>
<keyword evidence="4" id="KW-1185">Reference proteome</keyword>